<keyword evidence="1" id="KW-1133">Transmembrane helix</keyword>
<feature type="transmembrane region" description="Helical" evidence="1">
    <location>
        <begin position="79"/>
        <end position="98"/>
    </location>
</feature>
<accession>A0AAU7AU26</accession>
<organism evidence="2">
    <name type="scientific">Paraconexibacter sp. AEG42_29</name>
    <dbReference type="NCBI Taxonomy" id="2997339"/>
    <lineage>
        <taxon>Bacteria</taxon>
        <taxon>Bacillati</taxon>
        <taxon>Actinomycetota</taxon>
        <taxon>Thermoleophilia</taxon>
        <taxon>Solirubrobacterales</taxon>
        <taxon>Paraconexibacteraceae</taxon>
        <taxon>Paraconexibacter</taxon>
    </lineage>
</organism>
<proteinExistence type="predicted"/>
<dbReference type="RefSeq" id="WP_354701639.1">
    <property type="nucleotide sequence ID" value="NZ_CP114014.1"/>
</dbReference>
<gene>
    <name evidence="2" type="ORF">DSM112329_01965</name>
</gene>
<dbReference type="KEGG" id="parq:DSM112329_01965"/>
<name>A0AAU7AU26_9ACTN</name>
<dbReference type="AlphaFoldDB" id="A0AAU7AU26"/>
<sequence>MSALRSLTFWRHYVEMVVAMLVGMAVLFVPAEHLLEAAGADDDNAPALLLAVMCVAMTAPMVGWMRYRGHRWRVAGEMAAAMVVPTLGVLALLAAGAVTDYTTLMMAEHTVMFPAMLGVMLARPDEYAHRHPRPRAATT</sequence>
<reference evidence="2" key="1">
    <citation type="submission" date="2022-12" db="EMBL/GenBank/DDBJ databases">
        <title>Paraconexibacter alkalitolerans sp. nov. and Baekduia alba sp. nov., isolated from soil and emended description of the genera Paraconexibacter (Chun et al., 2020) and Baekduia (An et al., 2020).</title>
        <authorList>
            <person name="Vieira S."/>
            <person name="Huber K.J."/>
            <person name="Geppert A."/>
            <person name="Wolf J."/>
            <person name="Neumann-Schaal M."/>
            <person name="Muesken M."/>
            <person name="Overmann J."/>
        </authorList>
    </citation>
    <scope>NUCLEOTIDE SEQUENCE</scope>
    <source>
        <strain evidence="2">AEG42_29</strain>
    </source>
</reference>
<protein>
    <submittedName>
        <fullName evidence="2">Uncharacterized protein</fullName>
    </submittedName>
</protein>
<evidence type="ECO:0000313" key="2">
    <source>
        <dbReference type="EMBL" id="XAY05121.1"/>
    </source>
</evidence>
<feature type="transmembrane region" description="Helical" evidence="1">
    <location>
        <begin position="12"/>
        <end position="35"/>
    </location>
</feature>
<keyword evidence="1" id="KW-0472">Membrane</keyword>
<feature type="transmembrane region" description="Helical" evidence="1">
    <location>
        <begin position="47"/>
        <end position="67"/>
    </location>
</feature>
<dbReference type="EMBL" id="CP114014">
    <property type="protein sequence ID" value="XAY05121.1"/>
    <property type="molecule type" value="Genomic_DNA"/>
</dbReference>
<keyword evidence="1" id="KW-0812">Transmembrane</keyword>
<evidence type="ECO:0000256" key="1">
    <source>
        <dbReference type="SAM" id="Phobius"/>
    </source>
</evidence>